<keyword evidence="2" id="KW-1133">Transmembrane helix</keyword>
<dbReference type="AlphaFoldDB" id="A6G9D1"/>
<feature type="transmembrane region" description="Helical" evidence="2">
    <location>
        <begin position="57"/>
        <end position="75"/>
    </location>
</feature>
<feature type="region of interest" description="Disordered" evidence="1">
    <location>
        <begin position="1"/>
        <end position="23"/>
    </location>
</feature>
<reference evidence="3 4" key="1">
    <citation type="submission" date="2007-06" db="EMBL/GenBank/DDBJ databases">
        <authorList>
            <person name="Shimkets L."/>
            <person name="Ferriera S."/>
            <person name="Johnson J."/>
            <person name="Kravitz S."/>
            <person name="Beeson K."/>
            <person name="Sutton G."/>
            <person name="Rogers Y.-H."/>
            <person name="Friedman R."/>
            <person name="Frazier M."/>
            <person name="Venter J.C."/>
        </authorList>
    </citation>
    <scope>NUCLEOTIDE SEQUENCE [LARGE SCALE GENOMIC DNA]</scope>
    <source>
        <strain evidence="3 4">SIR-1</strain>
    </source>
</reference>
<dbReference type="RefSeq" id="WP_006973326.1">
    <property type="nucleotide sequence ID" value="NZ_ABCS01000044.1"/>
</dbReference>
<dbReference type="OrthoDB" id="9908933at2"/>
<accession>A6G9D1</accession>
<name>A6G9D1_9BACT</name>
<feature type="transmembrane region" description="Helical" evidence="2">
    <location>
        <begin position="32"/>
        <end position="51"/>
    </location>
</feature>
<evidence type="ECO:0000313" key="3">
    <source>
        <dbReference type="EMBL" id="EDM77553.1"/>
    </source>
</evidence>
<organism evidence="3 4">
    <name type="scientific">Plesiocystis pacifica SIR-1</name>
    <dbReference type="NCBI Taxonomy" id="391625"/>
    <lineage>
        <taxon>Bacteria</taxon>
        <taxon>Pseudomonadati</taxon>
        <taxon>Myxococcota</taxon>
        <taxon>Polyangia</taxon>
        <taxon>Nannocystales</taxon>
        <taxon>Nannocystaceae</taxon>
        <taxon>Plesiocystis</taxon>
    </lineage>
</organism>
<dbReference type="Proteomes" id="UP000005801">
    <property type="component" value="Unassembled WGS sequence"/>
</dbReference>
<evidence type="ECO:0000313" key="4">
    <source>
        <dbReference type="Proteomes" id="UP000005801"/>
    </source>
</evidence>
<feature type="transmembrane region" description="Helical" evidence="2">
    <location>
        <begin position="199"/>
        <end position="218"/>
    </location>
</feature>
<feature type="transmembrane region" description="Helical" evidence="2">
    <location>
        <begin position="224"/>
        <end position="247"/>
    </location>
</feature>
<evidence type="ECO:0000256" key="2">
    <source>
        <dbReference type="SAM" id="Phobius"/>
    </source>
</evidence>
<feature type="transmembrane region" description="Helical" evidence="2">
    <location>
        <begin position="82"/>
        <end position="101"/>
    </location>
</feature>
<keyword evidence="4" id="KW-1185">Reference proteome</keyword>
<keyword evidence="2" id="KW-0472">Membrane</keyword>
<comment type="caution">
    <text evidence="3">The sequence shown here is derived from an EMBL/GenBank/DDBJ whole genome shotgun (WGS) entry which is preliminary data.</text>
</comment>
<evidence type="ECO:0000256" key="1">
    <source>
        <dbReference type="SAM" id="MobiDB-lite"/>
    </source>
</evidence>
<protein>
    <submittedName>
        <fullName evidence="3">Uncharacterized protein</fullName>
    </submittedName>
</protein>
<sequence>MVTDEALAPLEHPHSSAQPCEPAPRPASRLRLALAAIGCVIAGLGFSGFVFDDPGVWPLAMPMLLLFGSAALLFRAHLPSQLLVRAVLWANLVLGTLISMTGGRSELELGAMLAVGSAMGLVSLGRHGLDLPSEDFAPAAFRGSLVLTLVMALADTQSLALFGALHLEHSASESLPLLACAGFMLVALYGLYRLKLWGLVLNIVANVAIAGLAFTGVLDLPDPIVFALCTTAMIQLALPVPLVISVVRGKAPTPSPTLAPWRAAVVPLVSVSMALMAIYGWLNNGPF</sequence>
<dbReference type="EMBL" id="ABCS01000044">
    <property type="protein sequence ID" value="EDM77553.1"/>
    <property type="molecule type" value="Genomic_DNA"/>
</dbReference>
<gene>
    <name evidence="3" type="ORF">PPSIR1_09625</name>
</gene>
<proteinExistence type="predicted"/>
<feature type="transmembrane region" description="Helical" evidence="2">
    <location>
        <begin position="174"/>
        <end position="192"/>
    </location>
</feature>
<feature type="transmembrane region" description="Helical" evidence="2">
    <location>
        <begin position="259"/>
        <end position="282"/>
    </location>
</feature>
<keyword evidence="2" id="KW-0812">Transmembrane</keyword>